<keyword evidence="9" id="KW-0175">Coiled coil</keyword>
<dbReference type="OrthoDB" id="9758283at2"/>
<organism evidence="12 13">
    <name type="scientific">Brunnivagina elsteri CCALA 953</name>
    <dbReference type="NCBI Taxonomy" id="987040"/>
    <lineage>
        <taxon>Bacteria</taxon>
        <taxon>Bacillati</taxon>
        <taxon>Cyanobacteriota</taxon>
        <taxon>Cyanophyceae</taxon>
        <taxon>Nostocales</taxon>
        <taxon>Calotrichaceae</taxon>
        <taxon>Brunnivagina</taxon>
    </lineage>
</organism>
<keyword evidence="7" id="KW-0829">Tyrosine-protein kinase</keyword>
<dbReference type="FunFam" id="3.40.50.300:FF:000527">
    <property type="entry name" value="Tyrosine-protein kinase etk"/>
    <property type="match status" value="1"/>
</dbReference>
<dbReference type="NCBIfam" id="TIGR01007">
    <property type="entry name" value="eps_fam"/>
    <property type="match status" value="1"/>
</dbReference>
<dbReference type="SUPFAM" id="SSF52540">
    <property type="entry name" value="P-loop containing nucleoside triphosphate hydrolases"/>
    <property type="match status" value="1"/>
</dbReference>
<dbReference type="InterPro" id="IPR032807">
    <property type="entry name" value="GNVR"/>
</dbReference>
<comment type="similarity">
    <text evidence="1">Belongs to the CpsD/CapB family.</text>
</comment>
<feature type="domain" description="Tyrosine-protein kinase G-rich" evidence="11">
    <location>
        <begin position="377"/>
        <end position="449"/>
    </location>
</feature>
<evidence type="ECO:0000256" key="6">
    <source>
        <dbReference type="ARBA" id="ARBA00022840"/>
    </source>
</evidence>
<evidence type="ECO:0000256" key="1">
    <source>
        <dbReference type="ARBA" id="ARBA00007316"/>
    </source>
</evidence>
<feature type="coiled-coil region" evidence="9">
    <location>
        <begin position="215"/>
        <end position="282"/>
    </location>
</feature>
<feature type="transmembrane region" description="Helical" evidence="10">
    <location>
        <begin position="23"/>
        <end position="43"/>
    </location>
</feature>
<dbReference type="Pfam" id="PF13807">
    <property type="entry name" value="GNVR"/>
    <property type="match status" value="1"/>
</dbReference>
<evidence type="ECO:0000256" key="8">
    <source>
        <dbReference type="ARBA" id="ARBA00051245"/>
    </source>
</evidence>
<keyword evidence="5" id="KW-0418">Kinase</keyword>
<keyword evidence="10" id="KW-0472">Membrane</keyword>
<name>A0A2A2TPF8_9CYAN</name>
<keyword evidence="4" id="KW-0547">Nucleotide-binding</keyword>
<dbReference type="InterPro" id="IPR005702">
    <property type="entry name" value="Wzc-like_C"/>
</dbReference>
<proteinExistence type="inferred from homology"/>
<dbReference type="GO" id="GO:0005886">
    <property type="term" value="C:plasma membrane"/>
    <property type="evidence" value="ECO:0007669"/>
    <property type="project" value="TreeGrafter"/>
</dbReference>
<protein>
    <recommendedName>
        <fullName evidence="2">non-specific protein-tyrosine kinase</fullName>
        <ecNumber evidence="2">2.7.10.2</ecNumber>
    </recommendedName>
</protein>
<comment type="caution">
    <text evidence="12">The sequence shown here is derived from an EMBL/GenBank/DDBJ whole genome shotgun (WGS) entry which is preliminary data.</text>
</comment>
<accession>A0A2A2TPF8</accession>
<sequence>MEKQSNSDDLDLQNYWLVLKRRWLIASGIFLTSVALSGFVISLQRANYEAKGKLLFQANRTNSLTGVDGKFRDLESIRREANPLSTQAVILQSRPILQAVVEKLNLRDKTGKLIEPESLIIKVEPIAGTDVLDVVYISENGKEAAAIVNQLMRSYVENNIRNNRSEALAARKFIEAQLPRAKGELDKTAEESRRFKEQNQIINLEEESNETVKTIGELDKQLNETRGQLAEATSQQTELRSQLKIKSDRAVDVASLSLIPGVQEVLGELQKVQSKLATAQSRYTSTHPSIANLKEEEKALTNLLQQRVSQSVPSKNVKIDPNSLQLGALKEQLLGESVRLQAQRLGFENKVQTLTNLHQEYKKRANILPNLEKKQGDLERRLTVAQESYKQLLTRLQEVRVAENQNVGSARIVQDAAVSNQPVRSKLTMYLAAGGVFVGLMFGIAAAFLIDIIDRSIKTIKEAETIFGYTLLGLIPKFETNNNAIAQTFIEAASPRIIVATLPRSVIHEAYQMLQANLNFISHKKVRTIVVTSSVAGEGKSEVSANLAAVMAQAGKRVLIIDADMRNPSQHHLWGVMNLTGLSNVIVGQEQIRRCIQSVTRNLSVLTAGVIPPNPIALLDSQSMNALIQALSASYDYILFDTPPLAGTADAAVLGKMVDGVLVVVRPGVADTASALATKSLLVRSEANVLGIVANGVNVKQEPDNYFYYNNTRTESSKEQLLAQGASSDKEYRNVSK</sequence>
<feature type="transmembrane region" description="Helical" evidence="10">
    <location>
        <begin position="429"/>
        <end position="450"/>
    </location>
</feature>
<dbReference type="Pfam" id="PF10609">
    <property type="entry name" value="ParA"/>
    <property type="match status" value="1"/>
</dbReference>
<dbReference type="AlphaFoldDB" id="A0A2A2TPF8"/>
<comment type="catalytic activity">
    <reaction evidence="8">
        <text>L-tyrosyl-[protein] + ATP = O-phospho-L-tyrosyl-[protein] + ADP + H(+)</text>
        <dbReference type="Rhea" id="RHEA:10596"/>
        <dbReference type="Rhea" id="RHEA-COMP:10136"/>
        <dbReference type="Rhea" id="RHEA-COMP:20101"/>
        <dbReference type="ChEBI" id="CHEBI:15378"/>
        <dbReference type="ChEBI" id="CHEBI:30616"/>
        <dbReference type="ChEBI" id="CHEBI:46858"/>
        <dbReference type="ChEBI" id="CHEBI:61978"/>
        <dbReference type="ChEBI" id="CHEBI:456216"/>
        <dbReference type="EC" id="2.7.10.2"/>
    </reaction>
</comment>
<keyword evidence="10" id="KW-1133">Transmembrane helix</keyword>
<dbReference type="InterPro" id="IPR050445">
    <property type="entry name" value="Bact_polysacc_biosynth/exp"/>
</dbReference>
<evidence type="ECO:0000256" key="7">
    <source>
        <dbReference type="ARBA" id="ARBA00023137"/>
    </source>
</evidence>
<dbReference type="EC" id="2.7.10.2" evidence="2"/>
<evidence type="ECO:0000256" key="4">
    <source>
        <dbReference type="ARBA" id="ARBA00022741"/>
    </source>
</evidence>
<dbReference type="GO" id="GO:0042802">
    <property type="term" value="F:identical protein binding"/>
    <property type="evidence" value="ECO:0007669"/>
    <property type="project" value="UniProtKB-ARBA"/>
</dbReference>
<dbReference type="EMBL" id="NTFS01000015">
    <property type="protein sequence ID" value="PAX60297.1"/>
    <property type="molecule type" value="Genomic_DNA"/>
</dbReference>
<keyword evidence="10" id="KW-0812">Transmembrane</keyword>
<evidence type="ECO:0000256" key="2">
    <source>
        <dbReference type="ARBA" id="ARBA00011903"/>
    </source>
</evidence>
<keyword evidence="3" id="KW-0808">Transferase</keyword>
<evidence type="ECO:0000259" key="11">
    <source>
        <dbReference type="Pfam" id="PF13807"/>
    </source>
</evidence>
<gene>
    <name evidence="12" type="ORF">CK510_02555</name>
</gene>
<keyword evidence="13" id="KW-1185">Reference proteome</keyword>
<dbReference type="GO" id="GO:0004715">
    <property type="term" value="F:non-membrane spanning protein tyrosine kinase activity"/>
    <property type="evidence" value="ECO:0007669"/>
    <property type="project" value="UniProtKB-EC"/>
</dbReference>
<dbReference type="InterPro" id="IPR027417">
    <property type="entry name" value="P-loop_NTPase"/>
</dbReference>
<dbReference type="GO" id="GO:0005524">
    <property type="term" value="F:ATP binding"/>
    <property type="evidence" value="ECO:0007669"/>
    <property type="project" value="UniProtKB-KW"/>
</dbReference>
<reference evidence="12 13" key="1">
    <citation type="submission" date="2017-08" db="EMBL/GenBank/DDBJ databases">
        <title>Draft genome sequence of filamentous cyanobacterium Calothrix elsteri CCALA 953.</title>
        <authorList>
            <person name="Gagunashvili A.N."/>
            <person name="Elster J."/>
            <person name="Andresson O.S."/>
        </authorList>
    </citation>
    <scope>NUCLEOTIDE SEQUENCE [LARGE SCALE GENOMIC DNA]</scope>
    <source>
        <strain evidence="12 13">CCALA 953</strain>
    </source>
</reference>
<dbReference type="InterPro" id="IPR033756">
    <property type="entry name" value="YlxH/NBP35"/>
</dbReference>
<evidence type="ECO:0000256" key="9">
    <source>
        <dbReference type="SAM" id="Coils"/>
    </source>
</evidence>
<dbReference type="CDD" id="cd05387">
    <property type="entry name" value="BY-kinase"/>
    <property type="match status" value="1"/>
</dbReference>
<dbReference type="Gene3D" id="3.40.50.300">
    <property type="entry name" value="P-loop containing nucleotide triphosphate hydrolases"/>
    <property type="match status" value="1"/>
</dbReference>
<evidence type="ECO:0000256" key="3">
    <source>
        <dbReference type="ARBA" id="ARBA00022679"/>
    </source>
</evidence>
<evidence type="ECO:0000313" key="12">
    <source>
        <dbReference type="EMBL" id="PAX60297.1"/>
    </source>
</evidence>
<evidence type="ECO:0000313" key="13">
    <source>
        <dbReference type="Proteomes" id="UP000218238"/>
    </source>
</evidence>
<dbReference type="Proteomes" id="UP000218238">
    <property type="component" value="Unassembled WGS sequence"/>
</dbReference>
<keyword evidence="6" id="KW-0067">ATP-binding</keyword>
<evidence type="ECO:0000256" key="5">
    <source>
        <dbReference type="ARBA" id="ARBA00022777"/>
    </source>
</evidence>
<dbReference type="PANTHER" id="PTHR32309">
    <property type="entry name" value="TYROSINE-PROTEIN KINASE"/>
    <property type="match status" value="1"/>
</dbReference>
<evidence type="ECO:0000256" key="10">
    <source>
        <dbReference type="SAM" id="Phobius"/>
    </source>
</evidence>
<dbReference type="RefSeq" id="WP_095720212.1">
    <property type="nucleotide sequence ID" value="NZ_NTFS01000015.1"/>
</dbReference>
<dbReference type="PANTHER" id="PTHR32309:SF13">
    <property type="entry name" value="FERRIC ENTEROBACTIN TRANSPORT PROTEIN FEPE"/>
    <property type="match status" value="1"/>
</dbReference>